<evidence type="ECO:0008006" key="5">
    <source>
        <dbReference type="Google" id="ProtNLM"/>
    </source>
</evidence>
<keyword evidence="4" id="KW-1185">Reference proteome</keyword>
<dbReference type="GO" id="GO:0003824">
    <property type="term" value="F:catalytic activity"/>
    <property type="evidence" value="ECO:0007669"/>
    <property type="project" value="InterPro"/>
</dbReference>
<dbReference type="CDD" id="cd01650">
    <property type="entry name" value="RT_nLTR_like"/>
    <property type="match status" value="1"/>
</dbReference>
<evidence type="ECO:0000259" key="2">
    <source>
        <dbReference type="Pfam" id="PF14529"/>
    </source>
</evidence>
<proteinExistence type="predicted"/>
<evidence type="ECO:0000313" key="3">
    <source>
        <dbReference type="EMBL" id="CAK1589893.1"/>
    </source>
</evidence>
<evidence type="ECO:0000259" key="1">
    <source>
        <dbReference type="Pfam" id="PF00078"/>
    </source>
</evidence>
<dbReference type="InterPro" id="IPR043502">
    <property type="entry name" value="DNA/RNA_pol_sf"/>
</dbReference>
<dbReference type="EMBL" id="CAVLGL010000084">
    <property type="protein sequence ID" value="CAK1589893.1"/>
    <property type="molecule type" value="Genomic_DNA"/>
</dbReference>
<sequence>MQTEDIIIGGDANASSIWWGCKADDNRGTQVMETLAELNLEVLNTGKVPTFSAYRKDTLCSSIIDITACTTSLLHKVENWRVDDSFCNLSNHKPILFKLSTSTSFNAIKFNSTRKYNTRKANWCRFDSEFKKALDENGLTKERIGKIGATEEVDEIVKKYTESITKACDVAIPKMERKQIPKAAKWWNAEIKEKKEITIRLRRRISNAHPARKNWVIEQYLEARQQYKKSIEDATTKSWKELCTNEQKENVWQRTYRILKVCSNIEGDKLLKDRNGAILSEKESATLLAETFYPKDSSNTDTEKQNEIRIKTKELIAQLANNAIEVKTPFARTEIHQILSNMNAKKAPGEDGLTSEICQAAYNSDPEVLELLYNKCLQLGYFPKTWKKATIKIIPKPSKEDYTNPKAYRLIGLLPVLGKILEKLFTNRVQWQLGKDEMMNQRQYGFTPQRSTEDALYDTITLIKNGLRKKEIVILVSLDIEGAFDNAWWPAIITELRNKQVEPTATENSAAHVHAFADDILIIASNKDGQQLEKDVNDTLKIILEWGDKTQAKICPT</sequence>
<dbReference type="Proteomes" id="UP001314205">
    <property type="component" value="Unassembled WGS sequence"/>
</dbReference>
<dbReference type="InterPro" id="IPR000477">
    <property type="entry name" value="RT_dom"/>
</dbReference>
<protein>
    <recommendedName>
        <fullName evidence="5">Reverse transcriptase domain-containing protein</fullName>
    </recommendedName>
</protein>
<reference evidence="3 4" key="1">
    <citation type="submission" date="2023-11" db="EMBL/GenBank/DDBJ databases">
        <authorList>
            <person name="Hedman E."/>
            <person name="Englund M."/>
            <person name="Stromberg M."/>
            <person name="Nyberg Akerstrom W."/>
            <person name="Nylinder S."/>
            <person name="Jareborg N."/>
            <person name="Kallberg Y."/>
            <person name="Kronander E."/>
        </authorList>
    </citation>
    <scope>NUCLEOTIDE SEQUENCE [LARGE SCALE GENOMIC DNA]</scope>
</reference>
<dbReference type="PANTHER" id="PTHR19446">
    <property type="entry name" value="REVERSE TRANSCRIPTASES"/>
    <property type="match status" value="1"/>
</dbReference>
<evidence type="ECO:0000313" key="4">
    <source>
        <dbReference type="Proteomes" id="UP001314205"/>
    </source>
</evidence>
<name>A0AAV1L4J8_9NEOP</name>
<dbReference type="GO" id="GO:0071897">
    <property type="term" value="P:DNA biosynthetic process"/>
    <property type="evidence" value="ECO:0007669"/>
    <property type="project" value="UniProtKB-ARBA"/>
</dbReference>
<dbReference type="SUPFAM" id="SSF56672">
    <property type="entry name" value="DNA/RNA polymerases"/>
    <property type="match status" value="1"/>
</dbReference>
<dbReference type="InterPro" id="IPR036691">
    <property type="entry name" value="Endo/exonu/phosph_ase_sf"/>
</dbReference>
<dbReference type="AlphaFoldDB" id="A0AAV1L4J8"/>
<organism evidence="3 4">
    <name type="scientific">Parnassius mnemosyne</name>
    <name type="common">clouded apollo</name>
    <dbReference type="NCBI Taxonomy" id="213953"/>
    <lineage>
        <taxon>Eukaryota</taxon>
        <taxon>Metazoa</taxon>
        <taxon>Ecdysozoa</taxon>
        <taxon>Arthropoda</taxon>
        <taxon>Hexapoda</taxon>
        <taxon>Insecta</taxon>
        <taxon>Pterygota</taxon>
        <taxon>Neoptera</taxon>
        <taxon>Endopterygota</taxon>
        <taxon>Lepidoptera</taxon>
        <taxon>Glossata</taxon>
        <taxon>Ditrysia</taxon>
        <taxon>Papilionoidea</taxon>
        <taxon>Papilionidae</taxon>
        <taxon>Parnassiinae</taxon>
        <taxon>Parnassini</taxon>
        <taxon>Parnassius</taxon>
        <taxon>Driopa</taxon>
    </lineage>
</organism>
<dbReference type="Pfam" id="PF14529">
    <property type="entry name" value="Exo_endo_phos_2"/>
    <property type="match status" value="1"/>
</dbReference>
<dbReference type="Pfam" id="PF00078">
    <property type="entry name" value="RVT_1"/>
    <property type="match status" value="1"/>
</dbReference>
<dbReference type="InterPro" id="IPR005135">
    <property type="entry name" value="Endo/exonuclease/phosphatase"/>
</dbReference>
<dbReference type="Gene3D" id="3.60.10.10">
    <property type="entry name" value="Endonuclease/exonuclease/phosphatase"/>
    <property type="match status" value="1"/>
</dbReference>
<dbReference type="SUPFAM" id="SSF56219">
    <property type="entry name" value="DNase I-like"/>
    <property type="match status" value="1"/>
</dbReference>
<accession>A0AAV1L4J8</accession>
<gene>
    <name evidence="3" type="ORF">PARMNEM_LOCUS10329</name>
</gene>
<feature type="domain" description="Reverse transcriptase" evidence="1">
    <location>
        <begin position="394"/>
        <end position="502"/>
    </location>
</feature>
<comment type="caution">
    <text evidence="3">The sequence shown here is derived from an EMBL/GenBank/DDBJ whole genome shotgun (WGS) entry which is preliminary data.</text>
</comment>
<feature type="domain" description="Endonuclease/exonuclease/phosphatase" evidence="2">
    <location>
        <begin position="4"/>
        <end position="95"/>
    </location>
</feature>